<dbReference type="PROSITE" id="PS50967">
    <property type="entry name" value="HRDC"/>
    <property type="match status" value="1"/>
</dbReference>
<evidence type="ECO:0000313" key="21">
    <source>
        <dbReference type="Proteomes" id="UP001319060"/>
    </source>
</evidence>
<dbReference type="Pfam" id="PF00271">
    <property type="entry name" value="Helicase_C"/>
    <property type="match status" value="1"/>
</dbReference>
<keyword evidence="21" id="KW-1185">Reference proteome</keyword>
<dbReference type="PROSITE" id="PS51192">
    <property type="entry name" value="HELICASE_ATP_BIND_1"/>
    <property type="match status" value="1"/>
</dbReference>
<organism evidence="20 21">
    <name type="scientific">Fictibacillus barbaricus</name>
    <dbReference type="NCBI Taxonomy" id="182136"/>
    <lineage>
        <taxon>Bacteria</taxon>
        <taxon>Bacillati</taxon>
        <taxon>Bacillota</taxon>
        <taxon>Bacilli</taxon>
        <taxon>Bacillales</taxon>
        <taxon>Fictibacillaceae</taxon>
        <taxon>Fictibacillus</taxon>
    </lineage>
</organism>
<dbReference type="EC" id="5.6.2.4" evidence="16"/>
<comment type="catalytic activity">
    <reaction evidence="15">
        <text>Couples ATP hydrolysis with the unwinding of duplex DNA by translocating in the 3'-5' direction.</text>
        <dbReference type="EC" id="5.6.2.4"/>
    </reaction>
</comment>
<dbReference type="SMART" id="SM00956">
    <property type="entry name" value="RQC"/>
    <property type="match status" value="1"/>
</dbReference>
<evidence type="ECO:0000256" key="16">
    <source>
        <dbReference type="NCBIfam" id="TIGR01389"/>
    </source>
</evidence>
<reference evidence="20 21" key="1">
    <citation type="submission" date="2021-01" db="EMBL/GenBank/DDBJ databases">
        <title>Genome Sequencing of Type Strains.</title>
        <authorList>
            <person name="Lemaire J.F."/>
            <person name="Inderbitzin P."/>
            <person name="Collins S.B."/>
            <person name="Wespe N."/>
            <person name="Knight-Connoni V."/>
        </authorList>
    </citation>
    <scope>NUCLEOTIDE SEQUENCE [LARGE SCALE GENOMIC DNA]</scope>
    <source>
        <strain evidence="20 21">DSM 14730</strain>
    </source>
</reference>
<keyword evidence="6" id="KW-0227">DNA damage</keyword>
<evidence type="ECO:0000256" key="6">
    <source>
        <dbReference type="ARBA" id="ARBA00022763"/>
    </source>
</evidence>
<evidence type="ECO:0000256" key="7">
    <source>
        <dbReference type="ARBA" id="ARBA00022801"/>
    </source>
</evidence>
<dbReference type="Gene3D" id="1.10.150.80">
    <property type="entry name" value="HRDC domain"/>
    <property type="match status" value="1"/>
</dbReference>
<name>A0ABS2ZAS0_9BACL</name>
<comment type="similarity">
    <text evidence="3">Belongs to the helicase family. RecQ subfamily.</text>
</comment>
<accession>A0ABS2ZAS0</accession>
<evidence type="ECO:0000256" key="11">
    <source>
        <dbReference type="ARBA" id="ARBA00023125"/>
    </source>
</evidence>
<keyword evidence="14" id="KW-0413">Isomerase</keyword>
<dbReference type="InterPro" id="IPR036388">
    <property type="entry name" value="WH-like_DNA-bd_sf"/>
</dbReference>
<keyword evidence="10" id="KW-0067">ATP-binding</keyword>
<evidence type="ECO:0000256" key="13">
    <source>
        <dbReference type="ARBA" id="ARBA00023204"/>
    </source>
</evidence>
<comment type="caution">
    <text evidence="20">The sequence shown here is derived from an EMBL/GenBank/DDBJ whole genome shotgun (WGS) entry which is preliminary data.</text>
</comment>
<keyword evidence="11" id="KW-0238">DNA-binding</keyword>
<gene>
    <name evidence="20" type="primary">recQ</name>
    <name evidence="20" type="ORF">JYA64_03480</name>
</gene>
<feature type="domain" description="HRDC" evidence="17">
    <location>
        <begin position="537"/>
        <end position="617"/>
    </location>
</feature>
<evidence type="ECO:0000259" key="17">
    <source>
        <dbReference type="PROSITE" id="PS50967"/>
    </source>
</evidence>
<evidence type="ECO:0000256" key="5">
    <source>
        <dbReference type="ARBA" id="ARBA00022741"/>
    </source>
</evidence>
<dbReference type="CDD" id="cd18794">
    <property type="entry name" value="SF2_C_RecQ"/>
    <property type="match status" value="1"/>
</dbReference>
<dbReference type="Pfam" id="PF16124">
    <property type="entry name" value="RecQ_Zn_bind"/>
    <property type="match status" value="1"/>
</dbReference>
<evidence type="ECO:0000256" key="12">
    <source>
        <dbReference type="ARBA" id="ARBA00023172"/>
    </source>
</evidence>
<dbReference type="InterPro" id="IPR002121">
    <property type="entry name" value="HRDC_dom"/>
</dbReference>
<keyword evidence="5" id="KW-0547">Nucleotide-binding</keyword>
<dbReference type="NCBIfam" id="TIGR01389">
    <property type="entry name" value="recQ"/>
    <property type="match status" value="1"/>
</dbReference>
<comment type="cofactor">
    <cofactor evidence="2">
        <name>Zn(2+)</name>
        <dbReference type="ChEBI" id="CHEBI:29105"/>
    </cofactor>
</comment>
<dbReference type="InterPro" id="IPR010997">
    <property type="entry name" value="HRDC-like_sf"/>
</dbReference>
<dbReference type="Pfam" id="PF14493">
    <property type="entry name" value="HTH_40"/>
    <property type="match status" value="1"/>
</dbReference>
<dbReference type="NCBIfam" id="TIGR00614">
    <property type="entry name" value="recQ_fam"/>
    <property type="match status" value="1"/>
</dbReference>
<dbReference type="InterPro" id="IPR032284">
    <property type="entry name" value="RecQ_Zn-bd"/>
</dbReference>
<dbReference type="Pfam" id="PF00570">
    <property type="entry name" value="HRDC"/>
    <property type="match status" value="1"/>
</dbReference>
<evidence type="ECO:0000256" key="10">
    <source>
        <dbReference type="ARBA" id="ARBA00022840"/>
    </source>
</evidence>
<dbReference type="Gene3D" id="1.10.10.10">
    <property type="entry name" value="Winged helix-like DNA-binding domain superfamily/Winged helix DNA-binding domain"/>
    <property type="match status" value="1"/>
</dbReference>
<dbReference type="PANTHER" id="PTHR13710">
    <property type="entry name" value="DNA HELICASE RECQ FAMILY MEMBER"/>
    <property type="match status" value="1"/>
</dbReference>
<keyword evidence="13" id="KW-0234">DNA repair</keyword>
<dbReference type="InterPro" id="IPR036390">
    <property type="entry name" value="WH_DNA-bd_sf"/>
</dbReference>
<protein>
    <recommendedName>
        <fullName evidence="16">DNA helicase RecQ</fullName>
        <ecNumber evidence="16">5.6.2.4</ecNumber>
    </recommendedName>
</protein>
<dbReference type="InterPro" id="IPR018982">
    <property type="entry name" value="RQC_domain"/>
</dbReference>
<dbReference type="InterPro" id="IPR029491">
    <property type="entry name" value="Helicase_HTH"/>
</dbReference>
<evidence type="ECO:0000259" key="19">
    <source>
        <dbReference type="PROSITE" id="PS51194"/>
    </source>
</evidence>
<dbReference type="SMART" id="SM00490">
    <property type="entry name" value="HELICc"/>
    <property type="match status" value="1"/>
</dbReference>
<evidence type="ECO:0000256" key="9">
    <source>
        <dbReference type="ARBA" id="ARBA00022833"/>
    </source>
</evidence>
<evidence type="ECO:0000256" key="14">
    <source>
        <dbReference type="ARBA" id="ARBA00023235"/>
    </source>
</evidence>
<keyword evidence="12" id="KW-0233">DNA recombination</keyword>
<evidence type="ECO:0000256" key="1">
    <source>
        <dbReference type="ARBA" id="ARBA00001946"/>
    </source>
</evidence>
<dbReference type="GO" id="GO:0016787">
    <property type="term" value="F:hydrolase activity"/>
    <property type="evidence" value="ECO:0007669"/>
    <property type="project" value="UniProtKB-KW"/>
</dbReference>
<keyword evidence="7 20" id="KW-0378">Hydrolase</keyword>
<dbReference type="EMBL" id="JAFHKS010000041">
    <property type="protein sequence ID" value="MBN3544352.1"/>
    <property type="molecule type" value="Genomic_DNA"/>
</dbReference>
<comment type="cofactor">
    <cofactor evidence="1">
        <name>Mg(2+)</name>
        <dbReference type="ChEBI" id="CHEBI:18420"/>
    </cofactor>
</comment>
<evidence type="ECO:0000256" key="15">
    <source>
        <dbReference type="ARBA" id="ARBA00034617"/>
    </source>
</evidence>
<evidence type="ECO:0000256" key="2">
    <source>
        <dbReference type="ARBA" id="ARBA00001947"/>
    </source>
</evidence>
<dbReference type="InterPro" id="IPR006293">
    <property type="entry name" value="DNA_helicase_ATP-dep_RecQ_bac"/>
</dbReference>
<dbReference type="InterPro" id="IPR027417">
    <property type="entry name" value="P-loop_NTPase"/>
</dbReference>
<evidence type="ECO:0000256" key="4">
    <source>
        <dbReference type="ARBA" id="ARBA00022723"/>
    </source>
</evidence>
<dbReference type="CDD" id="cd17920">
    <property type="entry name" value="DEXHc_RecQ"/>
    <property type="match status" value="1"/>
</dbReference>
<dbReference type="Pfam" id="PF00270">
    <property type="entry name" value="DEAD"/>
    <property type="match status" value="1"/>
</dbReference>
<dbReference type="InterPro" id="IPR011545">
    <property type="entry name" value="DEAD/DEAH_box_helicase_dom"/>
</dbReference>
<dbReference type="SUPFAM" id="SSF47819">
    <property type="entry name" value="HRDC-like"/>
    <property type="match status" value="1"/>
</dbReference>
<proteinExistence type="inferred from homology"/>
<dbReference type="PROSITE" id="PS51194">
    <property type="entry name" value="HELICASE_CTER"/>
    <property type="match status" value="1"/>
</dbReference>
<dbReference type="Pfam" id="PF09382">
    <property type="entry name" value="RQC"/>
    <property type="match status" value="1"/>
</dbReference>
<dbReference type="SMART" id="SM00341">
    <property type="entry name" value="HRDC"/>
    <property type="match status" value="1"/>
</dbReference>
<dbReference type="GO" id="GO:0003678">
    <property type="term" value="F:DNA helicase activity"/>
    <property type="evidence" value="ECO:0007669"/>
    <property type="project" value="UniProtKB-EC"/>
</dbReference>
<dbReference type="Gene3D" id="3.40.50.300">
    <property type="entry name" value="P-loop containing nucleotide triphosphate hydrolases"/>
    <property type="match status" value="2"/>
</dbReference>
<keyword evidence="8 20" id="KW-0347">Helicase</keyword>
<dbReference type="PANTHER" id="PTHR13710:SF105">
    <property type="entry name" value="ATP-DEPENDENT DNA HELICASE Q1"/>
    <property type="match status" value="1"/>
</dbReference>
<keyword evidence="9" id="KW-0862">Zinc</keyword>
<dbReference type="SUPFAM" id="SSF46785">
    <property type="entry name" value="Winged helix' DNA-binding domain"/>
    <property type="match status" value="1"/>
</dbReference>
<feature type="domain" description="Helicase ATP-binding" evidence="18">
    <location>
        <begin position="50"/>
        <end position="219"/>
    </location>
</feature>
<dbReference type="InterPro" id="IPR014001">
    <property type="entry name" value="Helicase_ATP-bd"/>
</dbReference>
<evidence type="ECO:0000313" key="20">
    <source>
        <dbReference type="EMBL" id="MBN3544352.1"/>
    </source>
</evidence>
<dbReference type="InterPro" id="IPR004589">
    <property type="entry name" value="DNA_helicase_ATP-dep_RecQ"/>
</dbReference>
<evidence type="ECO:0000259" key="18">
    <source>
        <dbReference type="PROSITE" id="PS51192"/>
    </source>
</evidence>
<dbReference type="InterPro" id="IPR001650">
    <property type="entry name" value="Helicase_C-like"/>
</dbReference>
<keyword evidence="4" id="KW-0479">Metal-binding</keyword>
<evidence type="ECO:0000256" key="3">
    <source>
        <dbReference type="ARBA" id="ARBA00005446"/>
    </source>
</evidence>
<dbReference type="Proteomes" id="UP001319060">
    <property type="component" value="Unassembled WGS sequence"/>
</dbReference>
<sequence length="736" mass="84043">MWRAYLYNQEITLLEEAEKVLTLDLIQRAKQLLELHYGYSSFRNGQEQAIASVLSGEDTLCVMPTGGGKSICYQIPALVFEGTTIVVSPLISLMKDQVDTLLQLGISAAFINSSLTAAETRERIEKAKRGEYKLLYIAPERLESFDFMDHLKQIDIPLVAVDEAHCISQWGHDFRPSYQRIQRMIGTMPKRPVVLALTATATPRVRQDICWSLDIDENKTVLTGFERENLSFSVIKGQDRLSYLRDFIKKNEKEAGIIYAATRKTVDQLYEQLKKSGINVSRYHAGMNDQERMEQQEQFLQDESSVMVATSAFGMGIDKSNIRYVIHFQLPKNMESYYQEAGRAGRDGLPSECILLYSSQDVQVQRFLIDQSSEPDRISQELEKLQLMVDYCYTESCLQQSIVRYFSDEDLPPCGRCGNCTDSRESIDVTREAQIVLSCIVRMGQKRFGKTLIAQVLTGSRNKKVLELQFHKLPTYGMMKEKSIKEVTDFIEFFISQEIIAVEHGSFPTLYINEKGKDVLLGKEIVMRKEAVQTKQVAADDPLFEELRNVRKLIAEKENVPPFVIFADTALKDMCVKLPETKNEFLTVTGVGQNKLEKYGEKFIDAIVEFLVQNPERKENAVKGTTVNAQTKKASPNSHLETYTFYKEEMSVEEIAEHRNLAVSTVESHLIQCMQEGMDVHMEDLIPDEYISEIESAIQQAGGEKLKPIKELLPEEVSYFMIKVYLLQNENEERVK</sequence>
<dbReference type="SMART" id="SM00487">
    <property type="entry name" value="DEXDc"/>
    <property type="match status" value="1"/>
</dbReference>
<dbReference type="SUPFAM" id="SSF52540">
    <property type="entry name" value="P-loop containing nucleoside triphosphate hydrolases"/>
    <property type="match status" value="1"/>
</dbReference>
<dbReference type="InterPro" id="IPR044876">
    <property type="entry name" value="HRDC_dom_sf"/>
</dbReference>
<evidence type="ECO:0000256" key="8">
    <source>
        <dbReference type="ARBA" id="ARBA00022806"/>
    </source>
</evidence>
<feature type="domain" description="Helicase C-terminal" evidence="19">
    <location>
        <begin position="243"/>
        <end position="386"/>
    </location>
</feature>